<feature type="region of interest" description="Disordered" evidence="1">
    <location>
        <begin position="123"/>
        <end position="143"/>
    </location>
</feature>
<dbReference type="AlphaFoldDB" id="A0AAW0L7F2"/>
<organism evidence="3 4">
    <name type="scientific">Quercus suber</name>
    <name type="common">Cork oak</name>
    <dbReference type="NCBI Taxonomy" id="58331"/>
    <lineage>
        <taxon>Eukaryota</taxon>
        <taxon>Viridiplantae</taxon>
        <taxon>Streptophyta</taxon>
        <taxon>Embryophyta</taxon>
        <taxon>Tracheophyta</taxon>
        <taxon>Spermatophyta</taxon>
        <taxon>Magnoliopsida</taxon>
        <taxon>eudicotyledons</taxon>
        <taxon>Gunneridae</taxon>
        <taxon>Pentapetalae</taxon>
        <taxon>rosids</taxon>
        <taxon>fabids</taxon>
        <taxon>Fagales</taxon>
        <taxon>Fagaceae</taxon>
        <taxon>Quercus</taxon>
    </lineage>
</organism>
<proteinExistence type="predicted"/>
<dbReference type="Proteomes" id="UP000237347">
    <property type="component" value="Unassembled WGS sequence"/>
</dbReference>
<dbReference type="EMBL" id="PKMF04000151">
    <property type="protein sequence ID" value="KAK7846709.1"/>
    <property type="molecule type" value="Genomic_DNA"/>
</dbReference>
<evidence type="ECO:0000313" key="3">
    <source>
        <dbReference type="EMBL" id="KAK7846709.1"/>
    </source>
</evidence>
<comment type="caution">
    <text evidence="3">The sequence shown here is derived from an EMBL/GenBank/DDBJ whole genome shotgun (WGS) entry which is preliminary data.</text>
</comment>
<feature type="compositionally biased region" description="Basic and acidic residues" evidence="1">
    <location>
        <begin position="123"/>
        <end position="134"/>
    </location>
</feature>
<protein>
    <submittedName>
        <fullName evidence="3">Uncharacterized protein</fullName>
    </submittedName>
</protein>
<feature type="transmembrane region" description="Helical" evidence="2">
    <location>
        <begin position="90"/>
        <end position="112"/>
    </location>
</feature>
<accession>A0AAW0L7F2</accession>
<keyword evidence="2" id="KW-0812">Transmembrane</keyword>
<keyword evidence="2" id="KW-1133">Transmembrane helix</keyword>
<reference evidence="3 4" key="1">
    <citation type="journal article" date="2018" name="Sci. Data">
        <title>The draft genome sequence of cork oak.</title>
        <authorList>
            <person name="Ramos A.M."/>
            <person name="Usie A."/>
            <person name="Barbosa P."/>
            <person name="Barros P.M."/>
            <person name="Capote T."/>
            <person name="Chaves I."/>
            <person name="Simoes F."/>
            <person name="Abreu I."/>
            <person name="Carrasquinho I."/>
            <person name="Faro C."/>
            <person name="Guimaraes J.B."/>
            <person name="Mendonca D."/>
            <person name="Nobrega F."/>
            <person name="Rodrigues L."/>
            <person name="Saibo N.J.M."/>
            <person name="Varela M.C."/>
            <person name="Egas C."/>
            <person name="Matos J."/>
            <person name="Miguel C.M."/>
            <person name="Oliveira M.M."/>
            <person name="Ricardo C.P."/>
            <person name="Goncalves S."/>
        </authorList>
    </citation>
    <scope>NUCLEOTIDE SEQUENCE [LARGE SCALE GENOMIC DNA]</scope>
    <source>
        <strain evidence="4">cv. HL8</strain>
    </source>
</reference>
<sequence length="309" mass="35185">MAANISGIYLAMHPNFMILKGHLCALCTVHTNECPYTDFLCNCFGGHFENLNFVGIEYCNRASMGGLSLILTLFQHFDRSDKKFKGGRRCLLVALEGWTSGLLVMGCAWSPIYRVGYAEDSRASRSSPESHKTDEEDPDDSEEDEDFFVEWRLIAMENDLLWRPTIPISALFSLSMLLTLLVEVKHLSLLICPNGIFLDSFMYLFIHSLALETDPSSASFVAAVQDSWEQPDLLKKDLRTGVLQEFFYHLYTWWEVKRKELSFVEELISCYSNIKPGNFALLSIKLLLHVIHYTEGGYDLQQESKSTDA</sequence>
<gene>
    <name evidence="3" type="ORF">CFP56_007542</name>
</gene>
<keyword evidence="2" id="KW-0472">Membrane</keyword>
<feature type="transmembrane region" description="Helical" evidence="2">
    <location>
        <begin position="189"/>
        <end position="210"/>
    </location>
</feature>
<name>A0AAW0L7F2_QUESU</name>
<evidence type="ECO:0000313" key="4">
    <source>
        <dbReference type="Proteomes" id="UP000237347"/>
    </source>
</evidence>
<evidence type="ECO:0000256" key="2">
    <source>
        <dbReference type="SAM" id="Phobius"/>
    </source>
</evidence>
<evidence type="ECO:0000256" key="1">
    <source>
        <dbReference type="SAM" id="MobiDB-lite"/>
    </source>
</evidence>
<feature type="transmembrane region" description="Helical" evidence="2">
    <location>
        <begin position="161"/>
        <end position="182"/>
    </location>
</feature>
<keyword evidence="4" id="KW-1185">Reference proteome</keyword>